<comment type="similarity">
    <text evidence="1">Belongs to the choline/ethanolamine kinase family.</text>
</comment>
<dbReference type="Gene3D" id="3.30.200.20">
    <property type="entry name" value="Phosphorylase Kinase, domain 1"/>
    <property type="match status" value="1"/>
</dbReference>
<keyword evidence="3" id="KW-1185">Reference proteome</keyword>
<evidence type="ECO:0008006" key="4">
    <source>
        <dbReference type="Google" id="ProtNLM"/>
    </source>
</evidence>
<proteinExistence type="inferred from homology"/>
<dbReference type="GO" id="GO:0005737">
    <property type="term" value="C:cytoplasm"/>
    <property type="evidence" value="ECO:0007669"/>
    <property type="project" value="TreeGrafter"/>
</dbReference>
<reference evidence="2 3" key="1">
    <citation type="submission" date="2016-11" db="EMBL/GenBank/DDBJ databases">
        <title>The macronuclear genome of Stentor coeruleus: a giant cell with tiny introns.</title>
        <authorList>
            <person name="Slabodnick M."/>
            <person name="Ruby J.G."/>
            <person name="Reiff S.B."/>
            <person name="Swart E.C."/>
            <person name="Gosai S."/>
            <person name="Prabakaran S."/>
            <person name="Witkowska E."/>
            <person name="Larue G.E."/>
            <person name="Fisher S."/>
            <person name="Freeman R.M."/>
            <person name="Gunawardena J."/>
            <person name="Chu W."/>
            <person name="Stover N.A."/>
            <person name="Gregory B.D."/>
            <person name="Nowacki M."/>
            <person name="Derisi J."/>
            <person name="Roy S.W."/>
            <person name="Marshall W.F."/>
            <person name="Sood P."/>
        </authorList>
    </citation>
    <scope>NUCLEOTIDE SEQUENCE [LARGE SCALE GENOMIC DNA]</scope>
    <source>
        <strain evidence="2">WM001</strain>
    </source>
</reference>
<evidence type="ECO:0000256" key="1">
    <source>
        <dbReference type="ARBA" id="ARBA00038211"/>
    </source>
</evidence>
<dbReference type="Proteomes" id="UP000187209">
    <property type="component" value="Unassembled WGS sequence"/>
</dbReference>
<dbReference type="PANTHER" id="PTHR22603">
    <property type="entry name" value="CHOLINE/ETHANOALAMINE KINASE"/>
    <property type="match status" value="1"/>
</dbReference>
<comment type="caution">
    <text evidence="2">The sequence shown here is derived from an EMBL/GenBank/DDBJ whole genome shotgun (WGS) entry which is preliminary data.</text>
</comment>
<gene>
    <name evidence="2" type="ORF">SteCoe_29112</name>
</gene>
<dbReference type="OrthoDB" id="10267235at2759"/>
<organism evidence="2 3">
    <name type="scientific">Stentor coeruleus</name>
    <dbReference type="NCBI Taxonomy" id="5963"/>
    <lineage>
        <taxon>Eukaryota</taxon>
        <taxon>Sar</taxon>
        <taxon>Alveolata</taxon>
        <taxon>Ciliophora</taxon>
        <taxon>Postciliodesmatophora</taxon>
        <taxon>Heterotrichea</taxon>
        <taxon>Heterotrichida</taxon>
        <taxon>Stentoridae</taxon>
        <taxon>Stentor</taxon>
    </lineage>
</organism>
<dbReference type="GO" id="GO:0004305">
    <property type="term" value="F:ethanolamine kinase activity"/>
    <property type="evidence" value="ECO:0007669"/>
    <property type="project" value="TreeGrafter"/>
</dbReference>
<dbReference type="Pfam" id="PF01633">
    <property type="entry name" value="Choline_kinase"/>
    <property type="match status" value="1"/>
</dbReference>
<dbReference type="PANTHER" id="PTHR22603:SF93">
    <property type="entry name" value="RE24176P"/>
    <property type="match status" value="1"/>
</dbReference>
<dbReference type="SUPFAM" id="SSF56112">
    <property type="entry name" value="Protein kinase-like (PK-like)"/>
    <property type="match status" value="1"/>
</dbReference>
<name>A0A1R2B6M0_9CILI</name>
<dbReference type="EMBL" id="MPUH01000900">
    <property type="protein sequence ID" value="OMJ72454.1"/>
    <property type="molecule type" value="Genomic_DNA"/>
</dbReference>
<evidence type="ECO:0000313" key="3">
    <source>
        <dbReference type="Proteomes" id="UP000187209"/>
    </source>
</evidence>
<sequence length="317" mass="37010">MSSDTENEIINRLKQSISSFNEIPNNSIHLTHLISGTNQIYKISSSCQNSPIIYREFGINNFISKEVERNNFLLVSSSGQGPRAFFQSEDFRIEEYLGESLTRENCNSCAEEIIPSLISYHNLHKGFAPNSIFEYIHNWTEAFFLKSTKYKNNLSELETVLLKNVKKSIKTFRDEVFDLLPKCDEYIFSHNDFSYGNIIVGENKYWIIDYEYSGLGHPSVDLASFIIETQFDFSTPKYKYIPEDEMPIETQLKFVNRYADMARIDSDELWYDVNRSKAGLCYLGMIWAACQYQPGCADMLEYSLMRKELFLRYKREV</sequence>
<dbReference type="Gene3D" id="3.90.1200.10">
    <property type="match status" value="1"/>
</dbReference>
<dbReference type="AlphaFoldDB" id="A0A1R2B6M0"/>
<dbReference type="GO" id="GO:0006646">
    <property type="term" value="P:phosphatidylethanolamine biosynthetic process"/>
    <property type="evidence" value="ECO:0007669"/>
    <property type="project" value="TreeGrafter"/>
</dbReference>
<accession>A0A1R2B6M0</accession>
<dbReference type="GO" id="GO:0004103">
    <property type="term" value="F:choline kinase activity"/>
    <property type="evidence" value="ECO:0007669"/>
    <property type="project" value="TreeGrafter"/>
</dbReference>
<evidence type="ECO:0000313" key="2">
    <source>
        <dbReference type="EMBL" id="OMJ72454.1"/>
    </source>
</evidence>
<protein>
    <recommendedName>
        <fullName evidence="4">Aminoglycoside phosphotransferase domain-containing protein</fullName>
    </recommendedName>
</protein>
<dbReference type="InterPro" id="IPR011009">
    <property type="entry name" value="Kinase-like_dom_sf"/>
</dbReference>